<keyword evidence="5 14" id="KW-1133">Transmembrane helix</keyword>
<dbReference type="Proteomes" id="UP000618051">
    <property type="component" value="Unassembled WGS sequence"/>
</dbReference>
<evidence type="ECO:0000256" key="7">
    <source>
        <dbReference type="ARBA" id="ARBA00023136"/>
    </source>
</evidence>
<evidence type="ECO:0000313" key="18">
    <source>
        <dbReference type="Proteomes" id="UP000618051"/>
    </source>
</evidence>
<evidence type="ECO:0000256" key="14">
    <source>
        <dbReference type="SAM" id="Phobius"/>
    </source>
</evidence>
<dbReference type="Gene3D" id="1.20.1070.10">
    <property type="entry name" value="Rhodopsin 7-helix transmembrane proteins"/>
    <property type="match status" value="1"/>
</dbReference>
<dbReference type="InterPro" id="IPR005390">
    <property type="entry name" value="NeuromedU_rcpt"/>
</dbReference>
<name>A0A835TXQ3_9PASS</name>
<evidence type="ECO:0000313" key="16">
    <source>
        <dbReference type="EMBL" id="KAG0123008.1"/>
    </source>
</evidence>
<keyword evidence="9 12" id="KW-0675">Receptor</keyword>
<dbReference type="EMBL" id="JADDUC020000016">
    <property type="protein sequence ID" value="KAI1234149.1"/>
    <property type="molecule type" value="Genomic_DNA"/>
</dbReference>
<evidence type="ECO:0000256" key="13">
    <source>
        <dbReference type="SAM" id="MobiDB-lite"/>
    </source>
</evidence>
<keyword evidence="10" id="KW-0325">Glycoprotein</keyword>
<reference evidence="17 18" key="2">
    <citation type="journal article" date="2021" name="J. Hered.">
        <title>Feather Gene Expression Elucidates the Developmental Basis of Plumage Iridescence in African Starlings.</title>
        <authorList>
            <person name="Rubenstein D.R."/>
            <person name="Corvelo A."/>
            <person name="MacManes M.D."/>
            <person name="Maia R."/>
            <person name="Narzisi G."/>
            <person name="Rousaki A."/>
            <person name="Vandenabeele P."/>
            <person name="Shawkey M.D."/>
            <person name="Solomon J."/>
        </authorList>
    </citation>
    <scope>NUCLEOTIDE SEQUENCE [LARGE SCALE GENOMIC DNA]</scope>
    <source>
        <strain evidence="17">SS15</strain>
    </source>
</reference>
<evidence type="ECO:0000256" key="8">
    <source>
        <dbReference type="ARBA" id="ARBA00023157"/>
    </source>
</evidence>
<dbReference type="PRINTS" id="PR01567">
    <property type="entry name" value="NEUROMEDNU2R"/>
</dbReference>
<evidence type="ECO:0000256" key="12">
    <source>
        <dbReference type="RuleBase" id="RU000688"/>
    </source>
</evidence>
<dbReference type="InterPro" id="IPR000276">
    <property type="entry name" value="GPCR_Rhodpsn"/>
</dbReference>
<feature type="transmembrane region" description="Helical" evidence="14">
    <location>
        <begin position="394"/>
        <end position="412"/>
    </location>
</feature>
<evidence type="ECO:0000256" key="3">
    <source>
        <dbReference type="ARBA" id="ARBA00022475"/>
    </source>
</evidence>
<feature type="transmembrane region" description="Helical" evidence="14">
    <location>
        <begin position="353"/>
        <end position="374"/>
    </location>
</feature>
<dbReference type="InterPro" id="IPR017452">
    <property type="entry name" value="GPCR_Rhodpsn_7TM"/>
</dbReference>
<keyword evidence="18" id="KW-1185">Reference proteome</keyword>
<evidence type="ECO:0000256" key="1">
    <source>
        <dbReference type="ARBA" id="ARBA00003593"/>
    </source>
</evidence>
<keyword evidence="3" id="KW-1003">Cell membrane</keyword>
<keyword evidence="7 14" id="KW-0472">Membrane</keyword>
<evidence type="ECO:0000256" key="5">
    <source>
        <dbReference type="ARBA" id="ARBA00022989"/>
    </source>
</evidence>
<keyword evidence="6 12" id="KW-0297">G-protein coupled receptor</keyword>
<dbReference type="GO" id="GO:0001607">
    <property type="term" value="F:neuromedin U receptor activity"/>
    <property type="evidence" value="ECO:0007669"/>
    <property type="project" value="InterPro"/>
</dbReference>
<evidence type="ECO:0000256" key="11">
    <source>
        <dbReference type="ARBA" id="ARBA00023224"/>
    </source>
</evidence>
<gene>
    <name evidence="17" type="ORF">IHE44_0003865</name>
    <name evidence="16" type="ORF">IHE44_007944</name>
</gene>
<evidence type="ECO:0000256" key="10">
    <source>
        <dbReference type="ARBA" id="ARBA00023180"/>
    </source>
</evidence>
<feature type="transmembrane region" description="Helical" evidence="14">
    <location>
        <begin position="481"/>
        <end position="508"/>
    </location>
</feature>
<dbReference type="SUPFAM" id="SSF81321">
    <property type="entry name" value="Family A G protein-coupled receptor-like"/>
    <property type="match status" value="1"/>
</dbReference>
<dbReference type="EMBL" id="JADDUC010000031">
    <property type="protein sequence ID" value="KAG0123008.1"/>
    <property type="molecule type" value="Genomic_DNA"/>
</dbReference>
<feature type="transmembrane region" description="Helical" evidence="14">
    <location>
        <begin position="539"/>
        <end position="556"/>
    </location>
</feature>
<dbReference type="Pfam" id="PF19285">
    <property type="entry name" value="NmU-R2_C_term"/>
    <property type="match status" value="1"/>
</dbReference>
<organism evidence="16">
    <name type="scientific">Lamprotornis superbus</name>
    <dbReference type="NCBI Taxonomy" id="245042"/>
    <lineage>
        <taxon>Eukaryota</taxon>
        <taxon>Metazoa</taxon>
        <taxon>Chordata</taxon>
        <taxon>Craniata</taxon>
        <taxon>Vertebrata</taxon>
        <taxon>Euteleostomi</taxon>
        <taxon>Archelosauria</taxon>
        <taxon>Archosauria</taxon>
        <taxon>Dinosauria</taxon>
        <taxon>Saurischia</taxon>
        <taxon>Theropoda</taxon>
        <taxon>Coelurosauria</taxon>
        <taxon>Aves</taxon>
        <taxon>Neognathae</taxon>
        <taxon>Neoaves</taxon>
        <taxon>Telluraves</taxon>
        <taxon>Australaves</taxon>
        <taxon>Passeriformes</taxon>
        <taxon>Sturnidae</taxon>
        <taxon>Lamprotornis</taxon>
    </lineage>
</organism>
<feature type="transmembrane region" description="Helical" evidence="14">
    <location>
        <begin position="576"/>
        <end position="600"/>
    </location>
</feature>
<evidence type="ECO:0000256" key="6">
    <source>
        <dbReference type="ARBA" id="ARBA00023040"/>
    </source>
</evidence>
<evidence type="ECO:0000256" key="9">
    <source>
        <dbReference type="ARBA" id="ARBA00023170"/>
    </source>
</evidence>
<feature type="region of interest" description="Disordered" evidence="13">
    <location>
        <begin position="167"/>
        <end position="190"/>
    </location>
</feature>
<comment type="similarity">
    <text evidence="12">Belongs to the G-protein coupled receptor 1 family.</text>
</comment>
<dbReference type="PROSITE" id="PS50262">
    <property type="entry name" value="G_PROTEIN_RECEP_F1_2"/>
    <property type="match status" value="1"/>
</dbReference>
<comment type="function">
    <text evidence="1">Receptor for the neuromedin-U and neuromedin-S neuropeptides.</text>
</comment>
<evidence type="ECO:0000313" key="17">
    <source>
        <dbReference type="EMBL" id="KAI1234149.1"/>
    </source>
</evidence>
<dbReference type="AlphaFoldDB" id="A0A835TXQ3"/>
<dbReference type="CDD" id="cd15357">
    <property type="entry name" value="7tmA_NMU-R2"/>
    <property type="match status" value="1"/>
</dbReference>
<sequence>MEQSTSNYGKSLASPMNNSIKEAFIQKEEKMPQQMTSSTTESCAAAAAEPLLTCQQFCQHHSRAAVVALSLVPHQDKHEWQNPGIPCTMEFLDFNQPSLWDQDDAPQHNFPVKSPSRLIPSLEPALWKPTAINASLQASEEPHLCSLDARTSPVAIEVDIWAPVAITDENEDDPKSSQISPLPTQEKDSQEDRSLILSIHKAEEPLNWPMLAQDELAFCYHTHLFCIFRTVPQQLHYISCEIVPGSAILHALVFSIQAQQDQKGLRTSGNLAMAWVSNFSWLNHLVLHEERLRGYLNSTEDYLTFLCGPRRSHLFLPVALVYSVIFAVGVMGNFLVCLVILKHRNMKTPTNYYLFSLAVSDLLVLLFGMPLEVYEMWSNYPFLLGPVGCYLKTALFETVCFASILSVTTLSVERYTAILHPFRAKLDSTRRRALRTILGLWLLSVLLALPNTGTHGIVLQHFPNGTMVPGSATCTVVMPLWIYNCIVQITSLLFYVLPMGVISVLYYLMGLRLKGDESLEVEEMAVNIQRPSRKSVTKMLFVLVIVFAICWAPFHIDRLFFSFVVEWTEPLANTFNLIHVVSGVFFYLSSATNPIIYNLLSQRFRMAFLSVISPCCKHCARKHPTCKISSQKSMFVIQNHNLMDSAENTSLPGTHRASVSSSQLSTGLAMTPVCILTQGWV</sequence>
<dbReference type="OrthoDB" id="5950040at2759"/>
<keyword evidence="4 12" id="KW-0812">Transmembrane</keyword>
<comment type="caution">
    <text evidence="16">The sequence shown here is derived from an EMBL/GenBank/DDBJ whole genome shotgun (WGS) entry which is preliminary data.</text>
</comment>
<feature type="transmembrane region" description="Helical" evidence="14">
    <location>
        <begin position="433"/>
        <end position="450"/>
    </location>
</feature>
<feature type="domain" description="G-protein coupled receptors family 1 profile" evidence="15">
    <location>
        <begin position="332"/>
        <end position="597"/>
    </location>
</feature>
<dbReference type="PANTHER" id="PTHR24243">
    <property type="entry name" value="G-PROTEIN COUPLED RECEPTOR"/>
    <property type="match status" value="1"/>
</dbReference>
<evidence type="ECO:0000256" key="2">
    <source>
        <dbReference type="ARBA" id="ARBA00004651"/>
    </source>
</evidence>
<dbReference type="GO" id="GO:0005886">
    <property type="term" value="C:plasma membrane"/>
    <property type="evidence" value="ECO:0007669"/>
    <property type="project" value="UniProtKB-SubCell"/>
</dbReference>
<accession>A0A835TXQ3</accession>
<dbReference type="PRINTS" id="PR00237">
    <property type="entry name" value="GPCRRHODOPSN"/>
</dbReference>
<proteinExistence type="inferred from homology"/>
<dbReference type="PRINTS" id="PR01565">
    <property type="entry name" value="NEUROMEDINUR"/>
</dbReference>
<evidence type="ECO:0000259" key="15">
    <source>
        <dbReference type="PROSITE" id="PS50262"/>
    </source>
</evidence>
<protein>
    <recommendedName>
        <fullName evidence="15">G-protein coupled receptors family 1 profile domain-containing protein</fullName>
    </recommendedName>
</protein>
<dbReference type="InterPro" id="IPR005392">
    <property type="entry name" value="NeuromedU_rcpt_2"/>
</dbReference>
<keyword evidence="8" id="KW-1015">Disulfide bond</keyword>
<comment type="subcellular location">
    <subcellularLocation>
        <location evidence="2">Cell membrane</location>
        <topology evidence="2">Multi-pass membrane protein</topology>
    </subcellularLocation>
</comment>
<keyword evidence="11 12" id="KW-0807">Transducer</keyword>
<reference evidence="17" key="3">
    <citation type="submission" date="2022-01" db="EMBL/GenBank/DDBJ databases">
        <authorList>
            <person name="Rubenstein D.R."/>
        </authorList>
    </citation>
    <scope>NUCLEOTIDE SEQUENCE</scope>
    <source>
        <strain evidence="17">SS15</strain>
        <tissue evidence="17">Liver</tissue>
    </source>
</reference>
<reference evidence="16" key="1">
    <citation type="submission" date="2020-10" db="EMBL/GenBank/DDBJ databases">
        <title>Feather gene expression reveals the developmental basis of iridescence in African starlings.</title>
        <authorList>
            <person name="Rubenstein D.R."/>
        </authorList>
    </citation>
    <scope>NUCLEOTIDE SEQUENCE</scope>
    <source>
        <strain evidence="16">SS15</strain>
        <tissue evidence="16">Liver</tissue>
    </source>
</reference>
<dbReference type="SMART" id="SM01381">
    <property type="entry name" value="7TM_GPCR_Srsx"/>
    <property type="match status" value="1"/>
</dbReference>
<feature type="transmembrane region" description="Helical" evidence="14">
    <location>
        <begin position="314"/>
        <end position="341"/>
    </location>
</feature>
<evidence type="ECO:0000256" key="4">
    <source>
        <dbReference type="ARBA" id="ARBA00022692"/>
    </source>
</evidence>
<dbReference type="PANTHER" id="PTHR24243:SF14">
    <property type="entry name" value="NEUROMEDIN-U RECEPTOR 2"/>
    <property type="match status" value="1"/>
</dbReference>
<dbReference type="InterPro" id="IPR045561">
    <property type="entry name" value="NMU-R2_C"/>
</dbReference>
<dbReference type="Pfam" id="PF00001">
    <property type="entry name" value="7tm_1"/>
    <property type="match status" value="1"/>
</dbReference>
<dbReference type="PROSITE" id="PS00237">
    <property type="entry name" value="G_PROTEIN_RECEP_F1_1"/>
    <property type="match status" value="1"/>
</dbReference>